<dbReference type="OrthoDB" id="411017at2759"/>
<gene>
    <name evidence="5" type="primary">Pex11</name>
    <name evidence="5" type="ORF">SNAT2548_LOCUS9007</name>
</gene>
<dbReference type="GO" id="GO:0016559">
    <property type="term" value="P:peroxisome fission"/>
    <property type="evidence" value="ECO:0007669"/>
    <property type="project" value="InterPro"/>
</dbReference>
<name>A0A812KEJ3_9DINO</name>
<evidence type="ECO:0000256" key="1">
    <source>
        <dbReference type="ARBA" id="ARBA00022593"/>
    </source>
</evidence>
<keyword evidence="2" id="KW-0472">Membrane</keyword>
<keyword evidence="3" id="KW-0576">Peroxisome</keyword>
<comment type="subcellular location">
    <subcellularLocation>
        <location evidence="4">Peroxisome membrane</location>
    </subcellularLocation>
</comment>
<dbReference type="PANTHER" id="PTHR12652:SF50">
    <property type="entry name" value="PEROXIN 11"/>
    <property type="match status" value="1"/>
</dbReference>
<dbReference type="GO" id="GO:0005778">
    <property type="term" value="C:peroxisomal membrane"/>
    <property type="evidence" value="ECO:0007669"/>
    <property type="project" value="UniProtKB-SubCell"/>
</dbReference>
<dbReference type="PANTHER" id="PTHR12652">
    <property type="entry name" value="PEROXISOMAL BIOGENESIS FACTOR 11"/>
    <property type="match status" value="1"/>
</dbReference>
<evidence type="ECO:0000256" key="4">
    <source>
        <dbReference type="ARBA" id="ARBA00046271"/>
    </source>
</evidence>
<keyword evidence="1" id="KW-0962">Peroxisome biogenesis</keyword>
<evidence type="ECO:0000313" key="6">
    <source>
        <dbReference type="Proteomes" id="UP000604046"/>
    </source>
</evidence>
<dbReference type="InterPro" id="IPR008733">
    <property type="entry name" value="PEX11"/>
</dbReference>
<reference evidence="5" key="1">
    <citation type="submission" date="2021-02" db="EMBL/GenBank/DDBJ databases">
        <authorList>
            <person name="Dougan E. K."/>
            <person name="Rhodes N."/>
            <person name="Thang M."/>
            <person name="Chan C."/>
        </authorList>
    </citation>
    <scope>NUCLEOTIDE SEQUENCE</scope>
</reference>
<organism evidence="5 6">
    <name type="scientific">Symbiodinium natans</name>
    <dbReference type="NCBI Taxonomy" id="878477"/>
    <lineage>
        <taxon>Eukaryota</taxon>
        <taxon>Sar</taxon>
        <taxon>Alveolata</taxon>
        <taxon>Dinophyceae</taxon>
        <taxon>Suessiales</taxon>
        <taxon>Symbiodiniaceae</taxon>
        <taxon>Symbiodinium</taxon>
    </lineage>
</organism>
<proteinExistence type="predicted"/>
<dbReference type="AlphaFoldDB" id="A0A812KEJ3"/>
<keyword evidence="6" id="KW-1185">Reference proteome</keyword>
<comment type="caution">
    <text evidence="5">The sequence shown here is derived from an EMBL/GenBank/DDBJ whole genome shotgun (WGS) entry which is preliminary data.</text>
</comment>
<dbReference type="Pfam" id="PF05648">
    <property type="entry name" value="PEX11"/>
    <property type="match status" value="1"/>
</dbReference>
<protein>
    <submittedName>
        <fullName evidence="5">Pex11 protein</fullName>
    </submittedName>
</protein>
<dbReference type="EMBL" id="CAJNDS010000680">
    <property type="protein sequence ID" value="CAE7227743.1"/>
    <property type="molecule type" value="Genomic_DNA"/>
</dbReference>
<evidence type="ECO:0000256" key="3">
    <source>
        <dbReference type="ARBA" id="ARBA00023140"/>
    </source>
</evidence>
<accession>A0A812KEJ3</accession>
<dbReference type="Proteomes" id="UP000604046">
    <property type="component" value="Unassembled WGS sequence"/>
</dbReference>
<evidence type="ECO:0000313" key="5">
    <source>
        <dbReference type="EMBL" id="CAE7227743.1"/>
    </source>
</evidence>
<evidence type="ECO:0000256" key="2">
    <source>
        <dbReference type="ARBA" id="ARBA00023136"/>
    </source>
</evidence>
<sequence>MCEMMLQPFMKPLRVFSDISLTDFNTLLTKAEGRDKLARVFQYFSRAIVGSAAYLQPTAGTLLATLEGNARTVMVQLASARRTHRWCKEFPVIQSLPQCFKVVDPVDRLFELLQKASLAAFLMIDHIGMLKQWKILSGGKRAGTGTIQLGLKIFTFCNIVGLLYQLKKIKDIGLEEEKRDQLGKCWETAVKHALICVQTAHLSLLYPTHDLIVGVCGIFSSSLDVCAQLPAKPAAKAKDDTKSK</sequence>